<reference evidence="1" key="1">
    <citation type="submission" date="2018-05" db="EMBL/GenBank/DDBJ databases">
        <authorList>
            <person name="Lanie J.A."/>
            <person name="Ng W.-L."/>
            <person name="Kazmierczak K.M."/>
            <person name="Andrzejewski T.M."/>
            <person name="Davidsen T.M."/>
            <person name="Wayne K.J."/>
            <person name="Tettelin H."/>
            <person name="Glass J.I."/>
            <person name="Rusch D."/>
            <person name="Podicherti R."/>
            <person name="Tsui H.-C.T."/>
            <person name="Winkler M.E."/>
        </authorList>
    </citation>
    <scope>NUCLEOTIDE SEQUENCE</scope>
</reference>
<organism evidence="1">
    <name type="scientific">marine metagenome</name>
    <dbReference type="NCBI Taxonomy" id="408172"/>
    <lineage>
        <taxon>unclassified sequences</taxon>
        <taxon>metagenomes</taxon>
        <taxon>ecological metagenomes</taxon>
    </lineage>
</organism>
<dbReference type="EMBL" id="UINC01007268">
    <property type="protein sequence ID" value="SVA32371.1"/>
    <property type="molecule type" value="Genomic_DNA"/>
</dbReference>
<protein>
    <submittedName>
        <fullName evidence="1">Uncharacterized protein</fullName>
    </submittedName>
</protein>
<proteinExistence type="predicted"/>
<accession>A0A381UXB3</accession>
<gene>
    <name evidence="1" type="ORF">METZ01_LOCUS85225</name>
</gene>
<evidence type="ECO:0000313" key="1">
    <source>
        <dbReference type="EMBL" id="SVA32371.1"/>
    </source>
</evidence>
<dbReference type="AlphaFoldDB" id="A0A381UXB3"/>
<name>A0A381UXB3_9ZZZZ</name>
<sequence length="27" mass="3124">MFFKEVIKRITQGCSIKKPDSEIVTKP</sequence>